<dbReference type="InterPro" id="IPR004839">
    <property type="entry name" value="Aminotransferase_I/II_large"/>
</dbReference>
<evidence type="ECO:0000313" key="14">
    <source>
        <dbReference type="EMBL" id="ETR73514.1"/>
    </source>
</evidence>
<dbReference type="Pfam" id="PF00155">
    <property type="entry name" value="Aminotran_1_2"/>
    <property type="match status" value="1"/>
</dbReference>
<feature type="domain" description="Aminotransferase class I/classII large" evidence="13">
    <location>
        <begin position="38"/>
        <end position="374"/>
    </location>
</feature>
<evidence type="ECO:0000256" key="1">
    <source>
        <dbReference type="ARBA" id="ARBA00001933"/>
    </source>
</evidence>
<evidence type="ECO:0000256" key="4">
    <source>
        <dbReference type="ARBA" id="ARBA00011738"/>
    </source>
</evidence>
<comment type="pathway">
    <text evidence="2">Cofactor biosynthesis; biotin biosynthesis.</text>
</comment>
<evidence type="ECO:0000256" key="12">
    <source>
        <dbReference type="RuleBase" id="RU003693"/>
    </source>
</evidence>
<gene>
    <name evidence="14" type="ORF">OMM_00904</name>
</gene>
<comment type="catalytic activity">
    <reaction evidence="11">
        <text>6-carboxyhexanoyl-[ACP] + L-alanine + H(+) = (8S)-8-amino-7-oxononanoate + holo-[ACP] + CO2</text>
        <dbReference type="Rhea" id="RHEA:42288"/>
        <dbReference type="Rhea" id="RHEA-COMP:9685"/>
        <dbReference type="Rhea" id="RHEA-COMP:9955"/>
        <dbReference type="ChEBI" id="CHEBI:15378"/>
        <dbReference type="ChEBI" id="CHEBI:16526"/>
        <dbReference type="ChEBI" id="CHEBI:57972"/>
        <dbReference type="ChEBI" id="CHEBI:64479"/>
        <dbReference type="ChEBI" id="CHEBI:78846"/>
        <dbReference type="ChEBI" id="CHEBI:149468"/>
        <dbReference type="EC" id="2.3.1.47"/>
    </reaction>
</comment>
<accession>A0A1V1PFF2</accession>
<evidence type="ECO:0000256" key="3">
    <source>
        <dbReference type="ARBA" id="ARBA00010008"/>
    </source>
</evidence>
<evidence type="ECO:0000256" key="7">
    <source>
        <dbReference type="ARBA" id="ARBA00022756"/>
    </source>
</evidence>
<dbReference type="InterPro" id="IPR015424">
    <property type="entry name" value="PyrdxlP-dep_Trfase"/>
</dbReference>
<sequence length="380" mass="42320">MFKSRIIKKLNHQKRMGLYRCPMEISERQGKHVIVNGKKVLNFASNDYLGLGSSERLRQKVAAHFQKYGASSSSSRLVSANFNAISEAEHAFAEFFGYPSCLFFPSGYQANIGLLSTIFERQDTIFFDKHVHASAVKGMILSKSQMIGFRHNSMTHLERRLRKYAGKSVCGLVTESLFSMDGDLIPLEAIYKLRKTFDLVCIVDEAHTFGVLGYKGRGIAKEVADIAIGTFGKALGLFGAFILGPEWIRDYLMNFSSPMIYTTSLPEAHGASALDIIEMIKNSDNERHNLSQVTAFMKKSLEREGFKVSGDAHILALQIGDETQAVNLTKHLLEKGFLTFPARYPTVPPGKAIIRISMNAMHQDADVKLFMNALLSVVSC</sequence>
<evidence type="ECO:0000256" key="8">
    <source>
        <dbReference type="ARBA" id="ARBA00022898"/>
    </source>
</evidence>
<name>A0A1V1PFF2_9BACT</name>
<dbReference type="PANTHER" id="PTHR13693:SF100">
    <property type="entry name" value="8-AMINO-7-OXONONANOATE SYNTHASE"/>
    <property type="match status" value="1"/>
</dbReference>
<comment type="similarity">
    <text evidence="3">Belongs to the class-II pyridoxal-phosphate-dependent aminotransferase family. BioF subfamily.</text>
</comment>
<evidence type="ECO:0000259" key="13">
    <source>
        <dbReference type="Pfam" id="PF00155"/>
    </source>
</evidence>
<protein>
    <recommendedName>
        <fullName evidence="5">8-amino-7-oxononanoate synthase</fullName>
        <ecNumber evidence="5">2.3.1.47</ecNumber>
    </recommendedName>
    <alternativeName>
        <fullName evidence="9">7-keto-8-amino-pelargonic acid synthase</fullName>
    </alternativeName>
    <alternativeName>
        <fullName evidence="10">8-amino-7-ketopelargonate synthase</fullName>
    </alternativeName>
</protein>
<dbReference type="GO" id="GO:0008710">
    <property type="term" value="F:8-amino-7-oxononanoate synthase activity"/>
    <property type="evidence" value="ECO:0007669"/>
    <property type="project" value="UniProtKB-EC"/>
</dbReference>
<dbReference type="GO" id="GO:0030170">
    <property type="term" value="F:pyridoxal phosphate binding"/>
    <property type="evidence" value="ECO:0007669"/>
    <property type="project" value="InterPro"/>
</dbReference>
<dbReference type="EMBL" id="ATBP01000055">
    <property type="protein sequence ID" value="ETR73514.1"/>
    <property type="molecule type" value="Genomic_DNA"/>
</dbReference>
<dbReference type="SUPFAM" id="SSF53383">
    <property type="entry name" value="PLP-dependent transferases"/>
    <property type="match status" value="1"/>
</dbReference>
<dbReference type="InterPro" id="IPR015421">
    <property type="entry name" value="PyrdxlP-dep_Trfase_major"/>
</dbReference>
<dbReference type="Gene3D" id="3.40.640.10">
    <property type="entry name" value="Type I PLP-dependent aspartate aminotransferase-like (Major domain)"/>
    <property type="match status" value="1"/>
</dbReference>
<dbReference type="EC" id="2.3.1.47" evidence="5"/>
<comment type="caution">
    <text evidence="14">The sequence shown here is derived from an EMBL/GenBank/DDBJ whole genome shotgun (WGS) entry which is preliminary data.</text>
</comment>
<comment type="cofactor">
    <cofactor evidence="1 12">
        <name>pyridoxal 5'-phosphate</name>
        <dbReference type="ChEBI" id="CHEBI:597326"/>
    </cofactor>
</comment>
<dbReference type="InterPro" id="IPR050087">
    <property type="entry name" value="AON_synthase_class-II"/>
</dbReference>
<dbReference type="PROSITE" id="PS00599">
    <property type="entry name" value="AA_TRANSFER_CLASS_2"/>
    <property type="match status" value="1"/>
</dbReference>
<evidence type="ECO:0000256" key="11">
    <source>
        <dbReference type="ARBA" id="ARBA00047715"/>
    </source>
</evidence>
<keyword evidence="6" id="KW-0808">Transferase</keyword>
<evidence type="ECO:0000256" key="9">
    <source>
        <dbReference type="ARBA" id="ARBA00032610"/>
    </source>
</evidence>
<evidence type="ECO:0000256" key="6">
    <source>
        <dbReference type="ARBA" id="ARBA00022679"/>
    </source>
</evidence>
<evidence type="ECO:0000256" key="2">
    <source>
        <dbReference type="ARBA" id="ARBA00004746"/>
    </source>
</evidence>
<dbReference type="Proteomes" id="UP000189670">
    <property type="component" value="Unassembled WGS sequence"/>
</dbReference>
<reference evidence="15" key="1">
    <citation type="submission" date="2012-11" db="EMBL/GenBank/DDBJ databases">
        <authorList>
            <person name="Lucero-Rivera Y.E."/>
            <person name="Tovar-Ramirez D."/>
        </authorList>
    </citation>
    <scope>NUCLEOTIDE SEQUENCE [LARGE SCALE GENOMIC DNA]</scope>
    <source>
        <strain evidence="15">Araruama</strain>
    </source>
</reference>
<evidence type="ECO:0000313" key="15">
    <source>
        <dbReference type="Proteomes" id="UP000189670"/>
    </source>
</evidence>
<organism evidence="14 15">
    <name type="scientific">Candidatus Magnetoglobus multicellularis str. Araruama</name>
    <dbReference type="NCBI Taxonomy" id="890399"/>
    <lineage>
        <taxon>Bacteria</taxon>
        <taxon>Pseudomonadati</taxon>
        <taxon>Thermodesulfobacteriota</taxon>
        <taxon>Desulfobacteria</taxon>
        <taxon>Desulfobacterales</taxon>
        <taxon>Desulfobacteraceae</taxon>
        <taxon>Candidatus Magnetoglobus</taxon>
    </lineage>
</organism>
<dbReference type="Gene3D" id="3.90.1150.10">
    <property type="entry name" value="Aspartate Aminotransferase, domain 1"/>
    <property type="match status" value="1"/>
</dbReference>
<dbReference type="InterPro" id="IPR015422">
    <property type="entry name" value="PyrdxlP-dep_Trfase_small"/>
</dbReference>
<dbReference type="InterPro" id="IPR001917">
    <property type="entry name" value="Aminotrans_II_pyridoxalP_BS"/>
</dbReference>
<dbReference type="AlphaFoldDB" id="A0A1V1PFF2"/>
<keyword evidence="7" id="KW-0093">Biotin biosynthesis</keyword>
<keyword evidence="8 12" id="KW-0663">Pyridoxal phosphate</keyword>
<evidence type="ECO:0000256" key="5">
    <source>
        <dbReference type="ARBA" id="ARBA00013187"/>
    </source>
</evidence>
<comment type="subunit">
    <text evidence="4">Homodimer.</text>
</comment>
<proteinExistence type="inferred from homology"/>
<dbReference type="PANTHER" id="PTHR13693">
    <property type="entry name" value="CLASS II AMINOTRANSFERASE/8-AMINO-7-OXONONANOATE SYNTHASE"/>
    <property type="match status" value="1"/>
</dbReference>
<dbReference type="GO" id="GO:0009102">
    <property type="term" value="P:biotin biosynthetic process"/>
    <property type="evidence" value="ECO:0007669"/>
    <property type="project" value="UniProtKB-KW"/>
</dbReference>
<evidence type="ECO:0000256" key="10">
    <source>
        <dbReference type="ARBA" id="ARBA00033381"/>
    </source>
</evidence>